<sequence length="112" mass="12494">MDIPLPVISSMSSIPLPVSNMNNIPLPPGAIPAENIPLPSNASIPLPAEKVFITLLETRLRQEDSCLGDELLCRSCAMKFSKQLEYDLHLQSEAHQQFPVNESHNHELKLPW</sequence>
<dbReference type="PROSITE" id="PS00028">
    <property type="entry name" value="ZINC_FINGER_C2H2_1"/>
    <property type="match status" value="1"/>
</dbReference>
<accession>A0A9D4BS00</accession>
<proteinExistence type="predicted"/>
<comment type="caution">
    <text evidence="2">The sequence shown here is derived from an EMBL/GenBank/DDBJ whole genome shotgun (WGS) entry which is preliminary data.</text>
</comment>
<dbReference type="EMBL" id="JAIWYP010000015">
    <property type="protein sequence ID" value="KAH3703217.1"/>
    <property type="molecule type" value="Genomic_DNA"/>
</dbReference>
<evidence type="ECO:0000313" key="3">
    <source>
        <dbReference type="Proteomes" id="UP000828390"/>
    </source>
</evidence>
<organism evidence="2 3">
    <name type="scientific">Dreissena polymorpha</name>
    <name type="common">Zebra mussel</name>
    <name type="synonym">Mytilus polymorpha</name>
    <dbReference type="NCBI Taxonomy" id="45954"/>
    <lineage>
        <taxon>Eukaryota</taxon>
        <taxon>Metazoa</taxon>
        <taxon>Spiralia</taxon>
        <taxon>Lophotrochozoa</taxon>
        <taxon>Mollusca</taxon>
        <taxon>Bivalvia</taxon>
        <taxon>Autobranchia</taxon>
        <taxon>Heteroconchia</taxon>
        <taxon>Euheterodonta</taxon>
        <taxon>Imparidentia</taxon>
        <taxon>Neoheterodontei</taxon>
        <taxon>Myida</taxon>
        <taxon>Dreissenoidea</taxon>
        <taxon>Dreissenidae</taxon>
        <taxon>Dreissena</taxon>
    </lineage>
</organism>
<feature type="domain" description="C2H2-type" evidence="1">
    <location>
        <begin position="73"/>
        <end position="95"/>
    </location>
</feature>
<reference evidence="2" key="2">
    <citation type="submission" date="2020-11" db="EMBL/GenBank/DDBJ databases">
        <authorList>
            <person name="McCartney M.A."/>
            <person name="Auch B."/>
            <person name="Kono T."/>
            <person name="Mallez S."/>
            <person name="Becker A."/>
            <person name="Gohl D.M."/>
            <person name="Silverstein K.A.T."/>
            <person name="Koren S."/>
            <person name="Bechman K.B."/>
            <person name="Herman A."/>
            <person name="Abrahante J.E."/>
            <person name="Garbe J."/>
        </authorList>
    </citation>
    <scope>NUCLEOTIDE SEQUENCE</scope>
    <source>
        <strain evidence="2">Duluth1</strain>
        <tissue evidence="2">Whole animal</tissue>
    </source>
</reference>
<dbReference type="Proteomes" id="UP000828390">
    <property type="component" value="Unassembled WGS sequence"/>
</dbReference>
<evidence type="ECO:0000313" key="2">
    <source>
        <dbReference type="EMBL" id="KAH3703217.1"/>
    </source>
</evidence>
<evidence type="ECO:0000259" key="1">
    <source>
        <dbReference type="PROSITE" id="PS00028"/>
    </source>
</evidence>
<protein>
    <recommendedName>
        <fullName evidence="1">C2H2-type domain-containing protein</fullName>
    </recommendedName>
</protein>
<dbReference type="AlphaFoldDB" id="A0A9D4BS00"/>
<gene>
    <name evidence="2" type="ORF">DPMN_078248</name>
</gene>
<keyword evidence="3" id="KW-1185">Reference proteome</keyword>
<reference evidence="2" key="1">
    <citation type="journal article" date="2019" name="bioRxiv">
        <title>The Genome of the Zebra Mussel, Dreissena polymorpha: A Resource for Invasive Species Research.</title>
        <authorList>
            <person name="McCartney M.A."/>
            <person name="Auch B."/>
            <person name="Kono T."/>
            <person name="Mallez S."/>
            <person name="Zhang Y."/>
            <person name="Obille A."/>
            <person name="Becker A."/>
            <person name="Abrahante J.E."/>
            <person name="Garbe J."/>
            <person name="Badalamenti J.P."/>
            <person name="Herman A."/>
            <person name="Mangelson H."/>
            <person name="Liachko I."/>
            <person name="Sullivan S."/>
            <person name="Sone E.D."/>
            <person name="Koren S."/>
            <person name="Silverstein K.A.T."/>
            <person name="Beckman K.B."/>
            <person name="Gohl D.M."/>
        </authorList>
    </citation>
    <scope>NUCLEOTIDE SEQUENCE</scope>
    <source>
        <strain evidence="2">Duluth1</strain>
        <tissue evidence="2">Whole animal</tissue>
    </source>
</reference>
<name>A0A9D4BS00_DREPO</name>
<dbReference type="InterPro" id="IPR013087">
    <property type="entry name" value="Znf_C2H2_type"/>
</dbReference>